<feature type="non-terminal residue" evidence="2">
    <location>
        <position position="1"/>
    </location>
</feature>
<feature type="compositionally biased region" description="Pro residues" evidence="1">
    <location>
        <begin position="8"/>
        <end position="17"/>
    </location>
</feature>
<feature type="region of interest" description="Disordered" evidence="1">
    <location>
        <begin position="1"/>
        <end position="20"/>
    </location>
</feature>
<evidence type="ECO:0000313" key="3">
    <source>
        <dbReference type="Proteomes" id="UP001189429"/>
    </source>
</evidence>
<keyword evidence="3" id="KW-1185">Reference proteome</keyword>
<gene>
    <name evidence="2" type="ORF">PCOR1329_LOCUS23982</name>
</gene>
<accession>A0ABN9RUY2</accession>
<evidence type="ECO:0008006" key="4">
    <source>
        <dbReference type="Google" id="ProtNLM"/>
    </source>
</evidence>
<protein>
    <recommendedName>
        <fullName evidence="4">Apple domain-containing protein</fullName>
    </recommendedName>
</protein>
<proteinExistence type="predicted"/>
<evidence type="ECO:0000313" key="2">
    <source>
        <dbReference type="EMBL" id="CAK0823150.1"/>
    </source>
</evidence>
<sequence length="186" mass="20302">LLRSTPLSPAPPLPRRAPAPVRAAMGGSLRRPAASARGLTQVLDTDCTSQCMVIQDIANGWEGLCVGLQLQNASTTADLCRAACCADPKCEVWQWGNKREKASESSLGVCKTGPHLLRRSCLRSRDSGVRPSAALRMPWASAIVATARFVRLGIAWTCALFLGKDHREAFEVTFRNIRARNRKLYV</sequence>
<comment type="caution">
    <text evidence="2">The sequence shown here is derived from an EMBL/GenBank/DDBJ whole genome shotgun (WGS) entry which is preliminary data.</text>
</comment>
<organism evidence="2 3">
    <name type="scientific">Prorocentrum cordatum</name>
    <dbReference type="NCBI Taxonomy" id="2364126"/>
    <lineage>
        <taxon>Eukaryota</taxon>
        <taxon>Sar</taxon>
        <taxon>Alveolata</taxon>
        <taxon>Dinophyceae</taxon>
        <taxon>Prorocentrales</taxon>
        <taxon>Prorocentraceae</taxon>
        <taxon>Prorocentrum</taxon>
    </lineage>
</organism>
<reference evidence="2" key="1">
    <citation type="submission" date="2023-10" db="EMBL/GenBank/DDBJ databases">
        <authorList>
            <person name="Chen Y."/>
            <person name="Shah S."/>
            <person name="Dougan E. K."/>
            <person name="Thang M."/>
            <person name="Chan C."/>
        </authorList>
    </citation>
    <scope>NUCLEOTIDE SEQUENCE [LARGE SCALE GENOMIC DNA]</scope>
</reference>
<name>A0ABN9RUY2_9DINO</name>
<feature type="non-terminal residue" evidence="2">
    <location>
        <position position="186"/>
    </location>
</feature>
<evidence type="ECO:0000256" key="1">
    <source>
        <dbReference type="SAM" id="MobiDB-lite"/>
    </source>
</evidence>
<dbReference type="Proteomes" id="UP001189429">
    <property type="component" value="Unassembled WGS sequence"/>
</dbReference>
<dbReference type="EMBL" id="CAUYUJ010008199">
    <property type="protein sequence ID" value="CAK0823150.1"/>
    <property type="molecule type" value="Genomic_DNA"/>
</dbReference>